<dbReference type="EMBL" id="JANEYG010000015">
    <property type="protein sequence ID" value="KAJ8920033.1"/>
    <property type="molecule type" value="Genomic_DNA"/>
</dbReference>
<dbReference type="SUPFAM" id="SSF50978">
    <property type="entry name" value="WD40 repeat-like"/>
    <property type="match status" value="1"/>
</dbReference>
<dbReference type="Pfam" id="PF08324">
    <property type="entry name" value="PUL"/>
    <property type="match status" value="1"/>
</dbReference>
<dbReference type="Gene3D" id="1.25.10.10">
    <property type="entry name" value="Leucine-rich Repeat Variant"/>
    <property type="match status" value="1"/>
</dbReference>
<dbReference type="InterPro" id="IPR036322">
    <property type="entry name" value="WD40_repeat_dom_sf"/>
</dbReference>
<dbReference type="PANTHER" id="PTHR19849">
    <property type="entry name" value="PHOSPHOLIPASE A-2-ACTIVATING PROTEIN"/>
    <property type="match status" value="1"/>
</dbReference>
<feature type="region of interest" description="Disordered" evidence="5">
    <location>
        <begin position="239"/>
        <end position="262"/>
    </location>
</feature>
<evidence type="ECO:0000256" key="3">
    <source>
        <dbReference type="ARBA" id="ARBA00022574"/>
    </source>
</evidence>
<dbReference type="InterPro" id="IPR011989">
    <property type="entry name" value="ARM-like"/>
</dbReference>
<dbReference type="GO" id="GO:0005737">
    <property type="term" value="C:cytoplasm"/>
    <property type="evidence" value="ECO:0007669"/>
    <property type="project" value="UniProtKB-SubCell"/>
</dbReference>
<dbReference type="GO" id="GO:0043130">
    <property type="term" value="F:ubiquitin binding"/>
    <property type="evidence" value="ECO:0007669"/>
    <property type="project" value="TreeGrafter"/>
</dbReference>
<dbReference type="GO" id="GO:0005634">
    <property type="term" value="C:nucleus"/>
    <property type="evidence" value="ECO:0007669"/>
    <property type="project" value="TreeGrafter"/>
</dbReference>
<keyword evidence="2" id="KW-0963">Cytoplasm</keyword>
<keyword evidence="9" id="KW-1185">Reference proteome</keyword>
<organism evidence="8 9">
    <name type="scientific">Exocentrus adspersus</name>
    <dbReference type="NCBI Taxonomy" id="1586481"/>
    <lineage>
        <taxon>Eukaryota</taxon>
        <taxon>Metazoa</taxon>
        <taxon>Ecdysozoa</taxon>
        <taxon>Arthropoda</taxon>
        <taxon>Hexapoda</taxon>
        <taxon>Insecta</taxon>
        <taxon>Pterygota</taxon>
        <taxon>Neoptera</taxon>
        <taxon>Endopterygota</taxon>
        <taxon>Coleoptera</taxon>
        <taxon>Polyphaga</taxon>
        <taxon>Cucujiformia</taxon>
        <taxon>Chrysomeloidea</taxon>
        <taxon>Cerambycidae</taxon>
        <taxon>Lamiinae</taxon>
        <taxon>Acanthocinini</taxon>
        <taxon>Exocentrus</taxon>
    </lineage>
</organism>
<dbReference type="PROSITE" id="PS51394">
    <property type="entry name" value="PFU"/>
    <property type="match status" value="1"/>
</dbReference>
<name>A0AAV8W0E0_9CUCU</name>
<dbReference type="InterPro" id="IPR013535">
    <property type="entry name" value="PUL_dom"/>
</dbReference>
<evidence type="ECO:0000256" key="2">
    <source>
        <dbReference type="ARBA" id="ARBA00022490"/>
    </source>
</evidence>
<dbReference type="InterPro" id="IPR015155">
    <property type="entry name" value="PFU"/>
</dbReference>
<gene>
    <name evidence="8" type="ORF">NQ315_011683</name>
</gene>
<dbReference type="PANTHER" id="PTHR19849:SF0">
    <property type="entry name" value="PHOSPHOLIPASE A-2-ACTIVATING PROTEIN"/>
    <property type="match status" value="1"/>
</dbReference>
<proteinExistence type="predicted"/>
<dbReference type="PROSITE" id="PS51396">
    <property type="entry name" value="PUL"/>
    <property type="match status" value="1"/>
</dbReference>
<keyword evidence="3" id="KW-0853">WD repeat</keyword>
<dbReference type="InterPro" id="IPR038122">
    <property type="entry name" value="PFU_sf"/>
</dbReference>
<dbReference type="Gene3D" id="2.130.10.10">
    <property type="entry name" value="YVTN repeat-like/Quinoprotein amine dehydrogenase"/>
    <property type="match status" value="1"/>
</dbReference>
<feature type="domain" description="PFU" evidence="6">
    <location>
        <begin position="139"/>
        <end position="236"/>
    </location>
</feature>
<protein>
    <recommendedName>
        <fullName evidence="10">Phospholipase A-2-activating protein</fullName>
    </recommendedName>
</protein>
<feature type="domain" description="PUL" evidence="7">
    <location>
        <begin position="294"/>
        <end position="556"/>
    </location>
</feature>
<comment type="caution">
    <text evidence="8">The sequence shown here is derived from an EMBL/GenBank/DDBJ whole genome shotgun (WGS) entry which is preliminary data.</text>
</comment>
<reference evidence="8 9" key="1">
    <citation type="journal article" date="2023" name="Insect Mol. Biol.">
        <title>Genome sequencing provides insights into the evolution of gene families encoding plant cell wall-degrading enzymes in longhorned beetles.</title>
        <authorList>
            <person name="Shin N.R."/>
            <person name="Okamura Y."/>
            <person name="Kirsch R."/>
            <person name="Pauchet Y."/>
        </authorList>
    </citation>
    <scope>NUCLEOTIDE SEQUENCE [LARGE SCALE GENOMIC DNA]</scope>
    <source>
        <strain evidence="8">EAD_L_NR</strain>
    </source>
</reference>
<dbReference type="Pfam" id="PF09070">
    <property type="entry name" value="PFU"/>
    <property type="match status" value="1"/>
</dbReference>
<evidence type="ECO:0000256" key="4">
    <source>
        <dbReference type="ARBA" id="ARBA00022737"/>
    </source>
</evidence>
<sequence>MDFIVNIARSEPHGANAFVTSDEDRSVRIWKGGSNTQTIELPAQSVWTVACLPNGDIVTGTSDGVIRIFTVNEDRMADETTLSKFTEEVDALKRQTLQEIGGVKVSDLPGREALYDPGKRNGQMKMIREGKQVIAYSWVDDGDKSHWEKIGEVMGGTDKDDSGKTIYEGKAYDFVFSVDVEDGKPPLKLPYNKGDDPYQAAHKFISKHALPAEYLEQVVDFILKNSKEQYVPPINNEYQDPFTGGSRYTPGQTSGNQTDFGMNLDPFTGGSSYSTSLGSNSQSRLSAKQTSSAQFFPIMAYRSFDVGDPNVILNKLKEFSINSGDGNDSVDDKDLEELVKLCIGPPSDPNIFDTLYKLLGWRDDIVFPVLDIVRLAVRHKTNNETISTVNNGIIMEKLKSYIGNGKIVNNLIVSLRTICNLCLHESGEQLVYNNRFDILENVTALGQLNKNCQVALSTTLLNITVMAIKRNDDLGFTILAQVLPDILTKLTDPESQFRTYVAIGTLVKSCHSHQQEILNQIKDNSDFLTTLQLHTLSSKSDLENKRNSCAKEILNIL</sequence>
<dbReference type="Proteomes" id="UP001159042">
    <property type="component" value="Unassembled WGS sequence"/>
</dbReference>
<evidence type="ECO:0000313" key="8">
    <source>
        <dbReference type="EMBL" id="KAJ8920033.1"/>
    </source>
</evidence>
<dbReference type="InterPro" id="IPR015943">
    <property type="entry name" value="WD40/YVTN_repeat-like_dom_sf"/>
</dbReference>
<evidence type="ECO:0000313" key="9">
    <source>
        <dbReference type="Proteomes" id="UP001159042"/>
    </source>
</evidence>
<evidence type="ECO:0008006" key="10">
    <source>
        <dbReference type="Google" id="ProtNLM"/>
    </source>
</evidence>
<evidence type="ECO:0000259" key="7">
    <source>
        <dbReference type="PROSITE" id="PS51396"/>
    </source>
</evidence>
<evidence type="ECO:0000256" key="5">
    <source>
        <dbReference type="SAM" id="MobiDB-lite"/>
    </source>
</evidence>
<feature type="compositionally biased region" description="Polar residues" evidence="5">
    <location>
        <begin position="249"/>
        <end position="260"/>
    </location>
</feature>
<evidence type="ECO:0000259" key="6">
    <source>
        <dbReference type="PROSITE" id="PS51394"/>
    </source>
</evidence>
<dbReference type="GO" id="GO:0043161">
    <property type="term" value="P:proteasome-mediated ubiquitin-dependent protein catabolic process"/>
    <property type="evidence" value="ECO:0007669"/>
    <property type="project" value="TreeGrafter"/>
</dbReference>
<evidence type="ECO:0000256" key="1">
    <source>
        <dbReference type="ARBA" id="ARBA00004496"/>
    </source>
</evidence>
<dbReference type="Gene3D" id="3.10.20.870">
    <property type="entry name" value="PFU (PLAA family ubiquitin binding), C-terminal domain"/>
    <property type="match status" value="1"/>
</dbReference>
<accession>A0AAV8W0E0</accession>
<dbReference type="GO" id="GO:0010992">
    <property type="term" value="P:ubiquitin recycling"/>
    <property type="evidence" value="ECO:0007669"/>
    <property type="project" value="TreeGrafter"/>
</dbReference>
<keyword evidence="4" id="KW-0677">Repeat</keyword>
<comment type="subcellular location">
    <subcellularLocation>
        <location evidence="1">Cytoplasm</location>
    </subcellularLocation>
</comment>
<dbReference type="AlphaFoldDB" id="A0AAV8W0E0"/>